<sequence length="725" mass="80782">MVFHAKILSVATFNTFIQLLIIKSDRFAIANSEFNPSDVCHAIDRSAQFHSLCLRSSVVKQKGFIPKHLRPPWLDSSLFEDNKLKAEEKEPDNGCYACYKGTKASNGTNEDEDYCACVYKNQAPNEQFSKIIGTFDGLNCLQDLYKMAFMPKCGNPYYDQIKHCAMVHFYENEPEKEPNGHEYKRTLALLDGCVATATEKNCTAKVKIEFEQAKSSFFYGNCDAQKKTVFESSFEIMNSSVSPFTLPVVFQHRICSSLFGSAQMENAFNGITVTISGDCGTNSFQLPAIEFDKGRVHEMRGLQLAMVGQAVQWRDPRGAHLYTEQRQLTWQPTELKSISANGKVNIALQYPETDPPEFSMNLLNFIYRNCCADSSSAHNTVLSSVSAAIALAMAYAGARGQTAAEFVNLLADGDGSSIHQNNAKFIEEIESEKTFNLSIANKIYLDKRFTILEEFNQTLSNYYQGNFESIDFGNSEEAAKKVNAFIEDATNHKITNMITPAFLQGAILLLVNAIYFAGQWSNPFNERGTQKETFFLANGKEIKLEMMRQTNKFVYLEETTFKLLGMEFVGGNAHLFIVLPNSKDGLTKVLGELTEAKLIRMVKKSPVIRVEVFLPKFKIESTHELEQLLPSLGLKSAFDPNSADFSGISHGSLCIDKVLQKAMISVDEKGCEAAAATVVKFKPGATMGQTRPPPPPVFRADHPFAFFLVKSAKEVMFSGAFVGKE</sequence>
<dbReference type="SUPFAM" id="SSF56574">
    <property type="entry name" value="Serpins"/>
    <property type="match status" value="1"/>
</dbReference>
<reference evidence="4 5" key="1">
    <citation type="submission" date="2024-10" db="EMBL/GenBank/DDBJ databases">
        <authorList>
            <person name="Kim D."/>
        </authorList>
    </citation>
    <scope>NUCLEOTIDE SEQUENCE [LARGE SCALE GENOMIC DNA]</scope>
    <source>
        <strain evidence="4">Taebaek</strain>
    </source>
</reference>
<name>A0ABD2KAN5_HETSC</name>
<comment type="caution">
    <text evidence="4">The sequence shown here is derived from an EMBL/GenBank/DDBJ whole genome shotgun (WGS) entry which is preliminary data.</text>
</comment>
<evidence type="ECO:0000313" key="4">
    <source>
        <dbReference type="EMBL" id="KAL3099990.1"/>
    </source>
</evidence>
<dbReference type="PANTHER" id="PTHR11461">
    <property type="entry name" value="SERINE PROTEASE INHIBITOR, SERPIN"/>
    <property type="match status" value="1"/>
</dbReference>
<accession>A0ABD2KAN5</accession>
<organism evidence="4 5">
    <name type="scientific">Heterodera schachtii</name>
    <name type="common">Sugarbeet cyst nematode worm</name>
    <name type="synonym">Tylenchus schachtii</name>
    <dbReference type="NCBI Taxonomy" id="97005"/>
    <lineage>
        <taxon>Eukaryota</taxon>
        <taxon>Metazoa</taxon>
        <taxon>Ecdysozoa</taxon>
        <taxon>Nematoda</taxon>
        <taxon>Chromadorea</taxon>
        <taxon>Rhabditida</taxon>
        <taxon>Tylenchina</taxon>
        <taxon>Tylenchomorpha</taxon>
        <taxon>Tylenchoidea</taxon>
        <taxon>Heteroderidae</taxon>
        <taxon>Heteroderinae</taxon>
        <taxon>Heterodera</taxon>
    </lineage>
</organism>
<evidence type="ECO:0000256" key="1">
    <source>
        <dbReference type="ARBA" id="ARBA00009500"/>
    </source>
</evidence>
<dbReference type="Gene3D" id="3.30.497.10">
    <property type="entry name" value="Antithrombin, subunit I, domain 2"/>
    <property type="match status" value="1"/>
</dbReference>
<evidence type="ECO:0000259" key="3">
    <source>
        <dbReference type="SMART" id="SM00093"/>
    </source>
</evidence>
<proteinExistence type="inferred from homology"/>
<dbReference type="InterPro" id="IPR023796">
    <property type="entry name" value="Serpin_dom"/>
</dbReference>
<comment type="similarity">
    <text evidence="1 2">Belongs to the serpin family.</text>
</comment>
<dbReference type="PANTHER" id="PTHR11461:SF211">
    <property type="entry name" value="GH10112P-RELATED"/>
    <property type="match status" value="1"/>
</dbReference>
<dbReference type="AlphaFoldDB" id="A0ABD2KAN5"/>
<keyword evidence="5" id="KW-1185">Reference proteome</keyword>
<dbReference type="Gene3D" id="2.30.39.10">
    <property type="entry name" value="Alpha-1-antitrypsin, domain 1"/>
    <property type="match status" value="1"/>
</dbReference>
<evidence type="ECO:0000313" key="5">
    <source>
        <dbReference type="Proteomes" id="UP001620645"/>
    </source>
</evidence>
<protein>
    <recommendedName>
        <fullName evidence="3">Serpin domain-containing protein</fullName>
    </recommendedName>
</protein>
<dbReference type="Pfam" id="PF00079">
    <property type="entry name" value="Serpin"/>
    <property type="match status" value="1"/>
</dbReference>
<dbReference type="Proteomes" id="UP001620645">
    <property type="component" value="Unassembled WGS sequence"/>
</dbReference>
<feature type="domain" description="Serpin" evidence="3">
    <location>
        <begin position="366"/>
        <end position="724"/>
    </location>
</feature>
<dbReference type="InterPro" id="IPR042185">
    <property type="entry name" value="Serpin_sf_2"/>
</dbReference>
<dbReference type="EMBL" id="JBICCN010000037">
    <property type="protein sequence ID" value="KAL3099990.1"/>
    <property type="molecule type" value="Genomic_DNA"/>
</dbReference>
<dbReference type="InterPro" id="IPR042178">
    <property type="entry name" value="Serpin_sf_1"/>
</dbReference>
<dbReference type="CDD" id="cd00172">
    <property type="entry name" value="serpin"/>
    <property type="match status" value="1"/>
</dbReference>
<dbReference type="InterPro" id="IPR000215">
    <property type="entry name" value="Serpin_fam"/>
</dbReference>
<dbReference type="InterPro" id="IPR036186">
    <property type="entry name" value="Serpin_sf"/>
</dbReference>
<gene>
    <name evidence="4" type="ORF">niasHS_001916</name>
</gene>
<dbReference type="SMART" id="SM00093">
    <property type="entry name" value="SERPIN"/>
    <property type="match status" value="1"/>
</dbReference>
<evidence type="ECO:0000256" key="2">
    <source>
        <dbReference type="RuleBase" id="RU000411"/>
    </source>
</evidence>